<evidence type="ECO:0000256" key="1">
    <source>
        <dbReference type="SAM" id="MobiDB-lite"/>
    </source>
</evidence>
<evidence type="ECO:0000313" key="3">
    <source>
        <dbReference type="Proteomes" id="UP001391051"/>
    </source>
</evidence>
<feature type="compositionally biased region" description="Basic and acidic residues" evidence="1">
    <location>
        <begin position="873"/>
        <end position="888"/>
    </location>
</feature>
<feature type="compositionally biased region" description="Low complexity" evidence="1">
    <location>
        <begin position="799"/>
        <end position="811"/>
    </location>
</feature>
<evidence type="ECO:0008006" key="4">
    <source>
        <dbReference type="Google" id="ProtNLM"/>
    </source>
</evidence>
<sequence>MDEKEELAEYQYFKVDTVPEEPQPVETTISDAPKPEIPQPVKATMSAIPRLRDDLHQHSNISPRVSRIIGPKQDGPREPQELKKAWLKRSEYAQLYLQNCSFHNATALYESCITMARELPSQDSDIVFRSRIQLAVIKIMRGQYKVAISDLVSLNEEIQEKLNKRFNITDLSISADISYHHAVALVRVGDFKDATDELKDLSRILEDVDNKYLWVNHKEAKRKIEEEEKYGTVASTTVSKEVPGFGSSKEPGAEEQLFGLKAAVSLSEAQILLLRGKAEEGLALVKRLSGDLEKKFGVSHLLTLEARFVWCRLLTEKGQLDHAKSMCVEIIDLMTRHLDRDHPLTLKATSALVGIQRLDSCPSEAFTTSENLTYRSREVLGTGNRQTLRYEFQMAALSLWDGNHANALKQLENATSKSREKWGDESPWTLSCAIEHSIALSLSGRSGDCKKALEKVLCIQSRLFELGIDDRKIDNFVDNLIEFLTTASQQPKNEIEIHPIILHALGAWAKNELTRSGASRERVIQAQLAILDIRKASPSFQPGHFATLQAGLDLANTLRLDPDPKQSQAAESYYSEVIRSGTALQGHPIVLLSEQGQHLCKMMHNPDSISEADTERFLNIPKLMSLRLGSRHPDTLQALLTAFAAVCCINEDRAADMSAELRQRLHDPKVRPLRPIECIQIEEKLGLIHYRLGRKTEAADIFAALARSLRDGEREELAGFPEGTEILSRLDREISKILKEELERQWERAEAAKQDGRHSDMVDSLRVFSSLFKAVHGEHDEAAESASLNLAVALWKAGQQETGQSGTGSTKRSSRRQQEEAVDILQGIISRMSPEDGVRARLEEGLKGWEAELAASSPHKPSLPTDSSFADSVKSRVSVDDCRGIQKDQDDELDSL</sequence>
<keyword evidence="3" id="KW-1185">Reference proteome</keyword>
<accession>A0ABR1Q5U9</accession>
<feature type="region of interest" description="Disordered" evidence="1">
    <location>
        <begin position="19"/>
        <end position="40"/>
    </location>
</feature>
<protein>
    <recommendedName>
        <fullName evidence="4">TPR-like protein</fullName>
    </recommendedName>
</protein>
<proteinExistence type="predicted"/>
<dbReference type="GeneID" id="92078003"/>
<feature type="region of interest" description="Disordered" evidence="1">
    <location>
        <begin position="855"/>
        <end position="896"/>
    </location>
</feature>
<dbReference type="Gene3D" id="1.25.40.10">
    <property type="entry name" value="Tetratricopeptide repeat domain"/>
    <property type="match status" value="1"/>
</dbReference>
<dbReference type="InterPro" id="IPR011990">
    <property type="entry name" value="TPR-like_helical_dom_sf"/>
</dbReference>
<gene>
    <name evidence="2" type="ORF">PG986_008719</name>
</gene>
<feature type="region of interest" description="Disordered" evidence="1">
    <location>
        <begin position="799"/>
        <end position="819"/>
    </location>
</feature>
<comment type="caution">
    <text evidence="2">The sequence shown here is derived from an EMBL/GenBank/DDBJ whole genome shotgun (WGS) entry which is preliminary data.</text>
</comment>
<dbReference type="SUPFAM" id="SSF48452">
    <property type="entry name" value="TPR-like"/>
    <property type="match status" value="1"/>
</dbReference>
<dbReference type="EMBL" id="JAQQWE010000006">
    <property type="protein sequence ID" value="KAK7947833.1"/>
    <property type="molecule type" value="Genomic_DNA"/>
</dbReference>
<evidence type="ECO:0000313" key="2">
    <source>
        <dbReference type="EMBL" id="KAK7947833.1"/>
    </source>
</evidence>
<dbReference type="RefSeq" id="XP_066697339.1">
    <property type="nucleotide sequence ID" value="XM_066844941.1"/>
</dbReference>
<organism evidence="2 3">
    <name type="scientific">Apiospora aurea</name>
    <dbReference type="NCBI Taxonomy" id="335848"/>
    <lineage>
        <taxon>Eukaryota</taxon>
        <taxon>Fungi</taxon>
        <taxon>Dikarya</taxon>
        <taxon>Ascomycota</taxon>
        <taxon>Pezizomycotina</taxon>
        <taxon>Sordariomycetes</taxon>
        <taxon>Xylariomycetidae</taxon>
        <taxon>Amphisphaeriales</taxon>
        <taxon>Apiosporaceae</taxon>
        <taxon>Apiospora</taxon>
    </lineage>
</organism>
<name>A0ABR1Q5U9_9PEZI</name>
<dbReference type="Proteomes" id="UP001391051">
    <property type="component" value="Unassembled WGS sequence"/>
</dbReference>
<reference evidence="2 3" key="1">
    <citation type="submission" date="2023-01" db="EMBL/GenBank/DDBJ databases">
        <title>Analysis of 21 Apiospora genomes using comparative genomics revels a genus with tremendous synthesis potential of carbohydrate active enzymes and secondary metabolites.</title>
        <authorList>
            <person name="Sorensen T."/>
        </authorList>
    </citation>
    <scope>NUCLEOTIDE SEQUENCE [LARGE SCALE GENOMIC DNA]</scope>
    <source>
        <strain evidence="2 3">CBS 24483</strain>
    </source>
</reference>